<reference evidence="1 2" key="1">
    <citation type="submission" date="2014-06" db="EMBL/GenBank/DDBJ databases">
        <title>Evolutionary Origins and Diversification of the Mycorrhizal Mutualists.</title>
        <authorList>
            <consortium name="DOE Joint Genome Institute"/>
            <consortium name="Mycorrhizal Genomics Consortium"/>
            <person name="Kohler A."/>
            <person name="Kuo A."/>
            <person name="Nagy L.G."/>
            <person name="Floudas D."/>
            <person name="Copeland A."/>
            <person name="Barry K.W."/>
            <person name="Cichocki N."/>
            <person name="Veneault-Fourrey C."/>
            <person name="LaButti K."/>
            <person name="Lindquist E.A."/>
            <person name="Lipzen A."/>
            <person name="Lundell T."/>
            <person name="Morin E."/>
            <person name="Murat C."/>
            <person name="Riley R."/>
            <person name="Ohm R."/>
            <person name="Sun H."/>
            <person name="Tunlid A."/>
            <person name="Henrissat B."/>
            <person name="Grigoriev I.V."/>
            <person name="Hibbett D.S."/>
            <person name="Martin F."/>
        </authorList>
    </citation>
    <scope>NUCLEOTIDE SEQUENCE [LARGE SCALE GENOMIC DNA]</scope>
    <source>
        <strain evidence="1 2">FD-325 SS-3</strain>
    </source>
</reference>
<dbReference type="HOGENOM" id="CLU_819071_0_0_1"/>
<protein>
    <submittedName>
        <fullName evidence="1">Uncharacterized protein</fullName>
    </submittedName>
</protein>
<keyword evidence="2" id="KW-1185">Reference proteome</keyword>
<dbReference type="OrthoDB" id="2997350at2759"/>
<gene>
    <name evidence="1" type="ORF">PLICRDRAFT_57898</name>
</gene>
<evidence type="ECO:0000313" key="2">
    <source>
        <dbReference type="Proteomes" id="UP000053263"/>
    </source>
</evidence>
<name>A0A0C9SX14_PLICR</name>
<dbReference type="EMBL" id="KN832572">
    <property type="protein sequence ID" value="KII84085.1"/>
    <property type="molecule type" value="Genomic_DNA"/>
</dbReference>
<evidence type="ECO:0000313" key="1">
    <source>
        <dbReference type="EMBL" id="KII84085.1"/>
    </source>
</evidence>
<dbReference type="Proteomes" id="UP000053263">
    <property type="component" value="Unassembled WGS sequence"/>
</dbReference>
<proteinExistence type="predicted"/>
<organism evidence="1 2">
    <name type="scientific">Plicaturopsis crispa FD-325 SS-3</name>
    <dbReference type="NCBI Taxonomy" id="944288"/>
    <lineage>
        <taxon>Eukaryota</taxon>
        <taxon>Fungi</taxon>
        <taxon>Dikarya</taxon>
        <taxon>Basidiomycota</taxon>
        <taxon>Agaricomycotina</taxon>
        <taxon>Agaricomycetes</taxon>
        <taxon>Agaricomycetidae</taxon>
        <taxon>Amylocorticiales</taxon>
        <taxon>Amylocorticiaceae</taxon>
        <taxon>Plicatura</taxon>
        <taxon>Plicaturopsis crispa</taxon>
    </lineage>
</organism>
<dbReference type="AlphaFoldDB" id="A0A0C9SX14"/>
<sequence length="319" mass="35865">MSASSSSSSSSGASANNETYLLPLRRYLETACLQSFTDDQRAPAHYPSGRSSIWPNQTRLEQPQGTRPLVRVLRLDNAYLEASVTQYMREFDGIDVEYADMDVSALTLPTPDDLIDLEAEELEKFSSVNHSPAVKLLVKSFVLETIATALRIRYELPIDDRRFTFRTRFDLCPAMEATWDIVGLPRSVDEPHACAMVIICLHPGHLQWRDFDTLVHRQEFTDEHLNTFSRWNDHHHANMDKLWAVIHDACASSGAHFFAVTNYQKWAVGKLSPNRRVARVSHTIDAPIYDMGPGPSEQSVVATLTYWIALSLGLTGAGN</sequence>
<accession>A0A0C9SX14</accession>